<dbReference type="InterPro" id="IPR014013">
    <property type="entry name" value="Helic_SF1/SF2_ATP-bd_DinG/Rad3"/>
</dbReference>
<name>A0A0R3TQ08_RODNA</name>
<keyword evidence="12" id="KW-0408">Iron</keyword>
<dbReference type="PROSITE" id="PS51193">
    <property type="entry name" value="HELICASE_ATP_BIND_2"/>
    <property type="match status" value="1"/>
</dbReference>
<dbReference type="EMBL" id="UZAE01012668">
    <property type="protein sequence ID" value="VDO06160.1"/>
    <property type="molecule type" value="Genomic_DNA"/>
</dbReference>
<dbReference type="NCBIfam" id="TIGR00604">
    <property type="entry name" value="rad3"/>
    <property type="match status" value="1"/>
</dbReference>
<evidence type="ECO:0000313" key="29">
    <source>
        <dbReference type="Proteomes" id="UP000278807"/>
    </source>
</evidence>
<dbReference type="InterPro" id="IPR010614">
    <property type="entry name" value="RAD3-like_helicase_DEAD"/>
</dbReference>
<dbReference type="GO" id="GO:0003684">
    <property type="term" value="F:damaged DNA binding"/>
    <property type="evidence" value="ECO:0007669"/>
    <property type="project" value="TreeGrafter"/>
</dbReference>
<dbReference type="SUPFAM" id="SSF52540">
    <property type="entry name" value="P-loop containing nucleoside triphosphate hydrolases"/>
    <property type="match status" value="1"/>
</dbReference>
<dbReference type="InterPro" id="IPR045028">
    <property type="entry name" value="DinG/Rad3-like"/>
</dbReference>
<dbReference type="WBParaSite" id="HNAJ_0000959601-mRNA-1">
    <property type="protein sequence ID" value="HNAJ_0000959601-mRNA-1"/>
    <property type="gene ID" value="HNAJ_0000959601"/>
</dbReference>
<evidence type="ECO:0000256" key="24">
    <source>
        <dbReference type="ARBA" id="ARBA00081072"/>
    </source>
</evidence>
<evidence type="ECO:0000256" key="10">
    <source>
        <dbReference type="ARBA" id="ARBA00022806"/>
    </source>
</evidence>
<dbReference type="GO" id="GO:0043139">
    <property type="term" value="F:5'-3' DNA helicase activity"/>
    <property type="evidence" value="ECO:0007669"/>
    <property type="project" value="UniProtKB-EC"/>
</dbReference>
<evidence type="ECO:0000256" key="14">
    <source>
        <dbReference type="ARBA" id="ARBA00023015"/>
    </source>
</evidence>
<dbReference type="GO" id="GO:0016818">
    <property type="term" value="F:hydrolase activity, acting on acid anhydrides, in phosphorus-containing anhydrides"/>
    <property type="evidence" value="ECO:0007669"/>
    <property type="project" value="InterPro"/>
</dbReference>
<dbReference type="InterPro" id="IPR001945">
    <property type="entry name" value="RAD3/XPD"/>
</dbReference>
<dbReference type="FunFam" id="1.10.30.20:FF:000001">
    <property type="entry name" value="DNA repair helicase rad15"/>
    <property type="match status" value="1"/>
</dbReference>
<proteinExistence type="inferred from homology"/>
<evidence type="ECO:0000256" key="25">
    <source>
        <dbReference type="ARBA" id="ARBA00081188"/>
    </source>
</evidence>
<sequence>MLELKATLDAKGHGVLEMPSGTGKTTSILSLIVAYIKAHPESVEKFVYCSRTVPELEKVMGEMKVLDQYYKSETGSSNGCGLLAVALSSRKNLCIEPSVKKAGDGVATDSNCRKLTASFIRRQHRDNADVPVCSFYENFDISGREEILPTAIYSLKDLQAYGKNKGFCPYFLARHALAHAHIVVFSYYYMLDPKIAALVSSEFPKNTVIVFDEAHNIDNVCIESMSCVISRRSLDRCNQGLEKLASRVAEVKRNDAAKLQGEYNRLVAGLREASVSRETDVVLANPTLPTEILNQAIPGSLRSADSFISFLRRLLEYVKLRLRVAHVVHETPVSFLKDCLEKVCIDKRALMYAAERLRSMLDTMEFADLGIFSGLTLLCNFATLVSTYTKGFCVIIEPFDERAQTVVNPILYFHCMDASFAIQPIFDRYSSVILTSGTLSPLDMYPRILNFHPVNTASLTMTLARNCVCPMIVSRGNDQVAMTTKFESREDLAVTRNYGHLLAEMASIVPDGIVAFFPSYHYLESTFAMWYEQNLIQKIQQYKLLFVETTDSEETGLALASYQKACENGRGAILLSVARGKVSEGIDFDHHLGRCVIMFGVPYVYTQSRIFKRFARSDKRCKLPSWIQAQLSDAFVNLSTEEAAQACRRFLRVMGSQPFRREDQLGLALLTRQDVEAMVKERAENAVIQKYTNTAAVKGNPGGGLATGLVVPGSQMPVRLATGMLPPPSQMQ</sequence>
<keyword evidence="17" id="KW-0234">DNA repair</keyword>
<keyword evidence="16" id="KW-0804">Transcription</keyword>
<organism evidence="30">
    <name type="scientific">Rodentolepis nana</name>
    <name type="common">Dwarf tapeworm</name>
    <name type="synonym">Hymenolepis nana</name>
    <dbReference type="NCBI Taxonomy" id="102285"/>
    <lineage>
        <taxon>Eukaryota</taxon>
        <taxon>Metazoa</taxon>
        <taxon>Spiralia</taxon>
        <taxon>Lophotrochozoa</taxon>
        <taxon>Platyhelminthes</taxon>
        <taxon>Cestoda</taxon>
        <taxon>Eucestoda</taxon>
        <taxon>Cyclophyllidea</taxon>
        <taxon>Hymenolepididae</taxon>
        <taxon>Rodentolepis</taxon>
    </lineage>
</organism>
<evidence type="ECO:0000256" key="15">
    <source>
        <dbReference type="ARBA" id="ARBA00023125"/>
    </source>
</evidence>
<keyword evidence="13" id="KW-0411">Iron-sulfur</keyword>
<dbReference type="Gene3D" id="1.10.275.40">
    <property type="match status" value="2"/>
</dbReference>
<dbReference type="GO" id="GO:0006366">
    <property type="term" value="P:transcription by RNA polymerase II"/>
    <property type="evidence" value="ECO:0007669"/>
    <property type="project" value="TreeGrafter"/>
</dbReference>
<keyword evidence="6" id="KW-0479">Metal-binding</keyword>
<dbReference type="InterPro" id="IPR027417">
    <property type="entry name" value="P-loop_NTPase"/>
</dbReference>
<keyword evidence="15" id="KW-0238">DNA-binding</keyword>
<evidence type="ECO:0000256" key="1">
    <source>
        <dbReference type="ARBA" id="ARBA00001966"/>
    </source>
</evidence>
<dbReference type="PANTHER" id="PTHR11472:SF1">
    <property type="entry name" value="GENERAL TRANSCRIPTION AND DNA REPAIR FACTOR IIH HELICASE SUBUNIT XPD"/>
    <property type="match status" value="1"/>
</dbReference>
<evidence type="ECO:0000256" key="4">
    <source>
        <dbReference type="ARBA" id="ARBA00014344"/>
    </source>
</evidence>
<evidence type="ECO:0000313" key="30">
    <source>
        <dbReference type="WBParaSite" id="HNAJ_0000959601-mRNA-1"/>
    </source>
</evidence>
<reference evidence="30" key="1">
    <citation type="submission" date="2017-02" db="UniProtKB">
        <authorList>
            <consortium name="WormBaseParasite"/>
        </authorList>
    </citation>
    <scope>IDENTIFICATION</scope>
</reference>
<dbReference type="SMART" id="SM00491">
    <property type="entry name" value="HELICc2"/>
    <property type="match status" value="1"/>
</dbReference>
<dbReference type="Gene3D" id="1.10.30.20">
    <property type="entry name" value="Bacterial XPD DNA helicase, FeS cluster domain"/>
    <property type="match status" value="1"/>
</dbReference>
<keyword evidence="9" id="KW-0378">Hydrolase</keyword>
<dbReference type="OrthoDB" id="272481at2759"/>
<evidence type="ECO:0000256" key="6">
    <source>
        <dbReference type="ARBA" id="ARBA00022723"/>
    </source>
</evidence>
<protein>
    <recommendedName>
        <fullName evidence="4">General transcription and DNA repair factor IIH helicase subunit XPD</fullName>
        <ecNumber evidence="20">5.6.2.3</ecNumber>
    </recommendedName>
    <alternativeName>
        <fullName evidence="23">CXPD</fullName>
    </alternativeName>
    <alternativeName>
        <fullName evidence="24">DNA 5'-3' helicase XPD</fullName>
    </alternativeName>
    <alternativeName>
        <fullName evidence="22">DNA excision repair protein ERCC-2</fullName>
    </alternativeName>
    <alternativeName>
        <fullName evidence="25">DNA repair protein complementing XP-D cells</fullName>
    </alternativeName>
    <alternativeName>
        <fullName evidence="26">Xeroderma pigmentosum group D-complementing protein</fullName>
    </alternativeName>
</protein>
<keyword evidence="5" id="KW-0004">4Fe-4S</keyword>
<feature type="domain" description="Helicase ATP-binding" evidence="27">
    <location>
        <begin position="1"/>
        <end position="262"/>
    </location>
</feature>
<evidence type="ECO:0000256" key="3">
    <source>
        <dbReference type="ARBA" id="ARBA00009146"/>
    </source>
</evidence>
<dbReference type="Proteomes" id="UP000278807">
    <property type="component" value="Unassembled WGS sequence"/>
</dbReference>
<evidence type="ECO:0000256" key="13">
    <source>
        <dbReference type="ARBA" id="ARBA00023014"/>
    </source>
</evidence>
<dbReference type="FunFam" id="3.40.50.300:FF:000135">
    <property type="entry name" value="DNA repair helicase RAD3, putative"/>
    <property type="match status" value="1"/>
</dbReference>
<dbReference type="InterPro" id="IPR006554">
    <property type="entry name" value="Helicase-like_DEXD_c2"/>
</dbReference>
<dbReference type="Gene3D" id="3.40.50.300">
    <property type="entry name" value="P-loop containing nucleotide triphosphate hydrolases"/>
    <property type="match status" value="3"/>
</dbReference>
<evidence type="ECO:0000256" key="5">
    <source>
        <dbReference type="ARBA" id="ARBA00022485"/>
    </source>
</evidence>
<dbReference type="GO" id="GO:0051539">
    <property type="term" value="F:4 iron, 4 sulfur cluster binding"/>
    <property type="evidence" value="ECO:0007669"/>
    <property type="project" value="UniProtKB-KW"/>
</dbReference>
<evidence type="ECO:0000256" key="11">
    <source>
        <dbReference type="ARBA" id="ARBA00022840"/>
    </source>
</evidence>
<keyword evidence="11" id="KW-0067">ATP-binding</keyword>
<evidence type="ECO:0000256" key="17">
    <source>
        <dbReference type="ARBA" id="ARBA00023204"/>
    </source>
</evidence>
<comment type="subcellular location">
    <subcellularLocation>
        <location evidence="2">Nucleus</location>
    </subcellularLocation>
</comment>
<dbReference type="GO" id="GO:0045951">
    <property type="term" value="P:positive regulation of mitotic recombination"/>
    <property type="evidence" value="ECO:0007669"/>
    <property type="project" value="TreeGrafter"/>
</dbReference>
<dbReference type="GO" id="GO:0005634">
    <property type="term" value="C:nucleus"/>
    <property type="evidence" value="ECO:0007669"/>
    <property type="project" value="UniProtKB-SubCell"/>
</dbReference>
<keyword evidence="8" id="KW-0227">DNA damage</keyword>
<dbReference type="PRINTS" id="PR00852">
    <property type="entry name" value="XRODRMPGMNTD"/>
</dbReference>
<dbReference type="Pfam" id="PF13307">
    <property type="entry name" value="Helicase_C_2"/>
    <property type="match status" value="1"/>
</dbReference>
<comment type="catalytic activity">
    <reaction evidence="21">
        <text>ATP + H2O = ADP + phosphate + H(+)</text>
        <dbReference type="Rhea" id="RHEA:13065"/>
        <dbReference type="ChEBI" id="CHEBI:15377"/>
        <dbReference type="ChEBI" id="CHEBI:15378"/>
        <dbReference type="ChEBI" id="CHEBI:30616"/>
        <dbReference type="ChEBI" id="CHEBI:43474"/>
        <dbReference type="ChEBI" id="CHEBI:456216"/>
        <dbReference type="EC" id="5.6.2.3"/>
    </reaction>
</comment>
<dbReference type="PANTHER" id="PTHR11472">
    <property type="entry name" value="DNA REPAIR DEAD HELICASE RAD3/XP-D SUBFAMILY MEMBER"/>
    <property type="match status" value="1"/>
</dbReference>
<comment type="similarity">
    <text evidence="3">Belongs to the helicase family. RAD3/XPD subfamily.</text>
</comment>
<dbReference type="GO" id="GO:0006289">
    <property type="term" value="P:nucleotide-excision repair"/>
    <property type="evidence" value="ECO:0007669"/>
    <property type="project" value="InterPro"/>
</dbReference>
<dbReference type="AlphaFoldDB" id="A0A0R3TQ08"/>
<evidence type="ECO:0000256" key="23">
    <source>
        <dbReference type="ARBA" id="ARBA00079246"/>
    </source>
</evidence>
<dbReference type="Pfam" id="PF06777">
    <property type="entry name" value="HBB"/>
    <property type="match status" value="1"/>
</dbReference>
<evidence type="ECO:0000256" key="21">
    <source>
        <dbReference type="ARBA" id="ARBA00048954"/>
    </source>
</evidence>
<evidence type="ECO:0000256" key="20">
    <source>
        <dbReference type="ARBA" id="ARBA00044969"/>
    </source>
</evidence>
<evidence type="ECO:0000256" key="18">
    <source>
        <dbReference type="ARBA" id="ARBA00023235"/>
    </source>
</evidence>
<evidence type="ECO:0000313" key="28">
    <source>
        <dbReference type="EMBL" id="VDO06160.1"/>
    </source>
</evidence>
<evidence type="ECO:0000256" key="26">
    <source>
        <dbReference type="ARBA" id="ARBA00082576"/>
    </source>
</evidence>
<keyword evidence="10" id="KW-0347">Helicase</keyword>
<evidence type="ECO:0000259" key="27">
    <source>
        <dbReference type="PROSITE" id="PS51193"/>
    </source>
</evidence>
<dbReference type="FunFam" id="1.10.275.40:FF:000001">
    <property type="entry name" value="DNA repair helicase (Rad3)"/>
    <property type="match status" value="1"/>
</dbReference>
<dbReference type="GO" id="GO:0046872">
    <property type="term" value="F:metal ion binding"/>
    <property type="evidence" value="ECO:0007669"/>
    <property type="project" value="UniProtKB-KW"/>
</dbReference>
<comment type="cofactor">
    <cofactor evidence="1">
        <name>[4Fe-4S] cluster</name>
        <dbReference type="ChEBI" id="CHEBI:49883"/>
    </cofactor>
</comment>
<evidence type="ECO:0000256" key="22">
    <source>
        <dbReference type="ARBA" id="ARBA00078828"/>
    </source>
</evidence>
<dbReference type="EC" id="5.6.2.3" evidence="20"/>
<accession>A0A0R3TQ08</accession>
<dbReference type="FunFam" id="3.40.50.300:FF:000128">
    <property type="entry name" value="Putative DNA repair helicase RAD3"/>
    <property type="match status" value="1"/>
</dbReference>
<dbReference type="STRING" id="102285.A0A0R3TQ08"/>
<dbReference type="GO" id="GO:0005524">
    <property type="term" value="F:ATP binding"/>
    <property type="evidence" value="ECO:0007669"/>
    <property type="project" value="UniProtKB-KW"/>
</dbReference>
<evidence type="ECO:0000256" key="7">
    <source>
        <dbReference type="ARBA" id="ARBA00022741"/>
    </source>
</evidence>
<dbReference type="GO" id="GO:0035315">
    <property type="term" value="P:hair cell differentiation"/>
    <property type="evidence" value="ECO:0007669"/>
    <property type="project" value="UniProtKB-ARBA"/>
</dbReference>
<evidence type="ECO:0000256" key="8">
    <source>
        <dbReference type="ARBA" id="ARBA00022763"/>
    </source>
</evidence>
<keyword evidence="18" id="KW-0413">Isomerase</keyword>
<dbReference type="InterPro" id="IPR006555">
    <property type="entry name" value="ATP-dep_Helicase_C"/>
</dbReference>
<dbReference type="Pfam" id="PF06733">
    <property type="entry name" value="DEAD_2"/>
    <property type="match status" value="1"/>
</dbReference>
<gene>
    <name evidence="28" type="ORF">HNAJ_LOCUS9591</name>
</gene>
<keyword evidence="19" id="KW-0539">Nucleus</keyword>
<evidence type="ECO:0000256" key="19">
    <source>
        <dbReference type="ARBA" id="ARBA00023242"/>
    </source>
</evidence>
<keyword evidence="7" id="KW-0547">Nucleotide-binding</keyword>
<keyword evidence="14" id="KW-0805">Transcription regulation</keyword>
<dbReference type="CDD" id="cd18788">
    <property type="entry name" value="SF2_C_XPD"/>
    <property type="match status" value="1"/>
</dbReference>
<dbReference type="SMART" id="SM00488">
    <property type="entry name" value="DEXDc2"/>
    <property type="match status" value="1"/>
</dbReference>
<evidence type="ECO:0000256" key="2">
    <source>
        <dbReference type="ARBA" id="ARBA00004123"/>
    </source>
</evidence>
<keyword evidence="29" id="KW-1185">Reference proteome</keyword>
<reference evidence="28 29" key="2">
    <citation type="submission" date="2018-11" db="EMBL/GenBank/DDBJ databases">
        <authorList>
            <consortium name="Pathogen Informatics"/>
        </authorList>
    </citation>
    <scope>NUCLEOTIDE SEQUENCE [LARGE SCALE GENOMIC DNA]</scope>
</reference>
<dbReference type="InterPro" id="IPR010643">
    <property type="entry name" value="HBB"/>
</dbReference>
<evidence type="ECO:0000256" key="12">
    <source>
        <dbReference type="ARBA" id="ARBA00023004"/>
    </source>
</evidence>
<dbReference type="InterPro" id="IPR042493">
    <property type="entry name" value="XPD_DNA_FeS"/>
</dbReference>
<evidence type="ECO:0000256" key="9">
    <source>
        <dbReference type="ARBA" id="ARBA00022801"/>
    </source>
</evidence>
<evidence type="ECO:0000256" key="16">
    <source>
        <dbReference type="ARBA" id="ARBA00023163"/>
    </source>
</evidence>
<dbReference type="InterPro" id="IPR013020">
    <property type="entry name" value="Rad3/Chl1-like"/>
</dbReference>